<organism evidence="1 2">
    <name type="scientific">Mycolicibacterium elephantis</name>
    <dbReference type="NCBI Taxonomy" id="81858"/>
    <lineage>
        <taxon>Bacteria</taxon>
        <taxon>Bacillati</taxon>
        <taxon>Actinomycetota</taxon>
        <taxon>Actinomycetes</taxon>
        <taxon>Mycobacteriales</taxon>
        <taxon>Mycobacteriaceae</taxon>
        <taxon>Mycolicibacterium</taxon>
    </lineage>
</organism>
<sequence>MIDNWTSAPVTAVNAEAVDRASLAARLTARLRAAKFDRLIAVGVPARDGSALAVHYARLTSADERAAVARALRRAVRDATSGGPLMSSRIPMHVPNITAAAPLIEEVARRVDSGPPVGARGMARLRELLADGSGPLYRFGRGDLAGRLGAALAEL</sequence>
<dbReference type="OrthoDB" id="4630055at2"/>
<accession>A0A1X0CZT8</accession>
<protein>
    <submittedName>
        <fullName evidence="1">Uncharacterized protein</fullName>
    </submittedName>
</protein>
<gene>
    <name evidence="1" type="ORF">BST23_13500</name>
</gene>
<evidence type="ECO:0000313" key="2">
    <source>
        <dbReference type="Proteomes" id="UP000192772"/>
    </source>
</evidence>
<reference evidence="1 2" key="1">
    <citation type="submission" date="2017-02" db="EMBL/GenBank/DDBJ databases">
        <title>The new phylogeny of genus Mycobacterium.</title>
        <authorList>
            <person name="Tortoli E."/>
            <person name="Trovato A."/>
            <person name="Cirillo D.M."/>
        </authorList>
    </citation>
    <scope>NUCLEOTIDE SEQUENCE [LARGE SCALE GENOMIC DNA]</scope>
    <source>
        <strain evidence="1 2">FI-09383</strain>
    </source>
</reference>
<dbReference type="EMBL" id="MVHP01000013">
    <property type="protein sequence ID" value="ORA65677.1"/>
    <property type="molecule type" value="Genomic_DNA"/>
</dbReference>
<dbReference type="AlphaFoldDB" id="A0A1X0CZT8"/>
<comment type="caution">
    <text evidence="1">The sequence shown here is derived from an EMBL/GenBank/DDBJ whole genome shotgun (WGS) entry which is preliminary data.</text>
</comment>
<evidence type="ECO:0000313" key="1">
    <source>
        <dbReference type="EMBL" id="ORA65677.1"/>
    </source>
</evidence>
<name>A0A1X0CZT8_9MYCO</name>
<proteinExistence type="predicted"/>
<dbReference type="Proteomes" id="UP000192772">
    <property type="component" value="Unassembled WGS sequence"/>
</dbReference>